<evidence type="ECO:0000256" key="1">
    <source>
        <dbReference type="ARBA" id="ARBA00009353"/>
    </source>
</evidence>
<dbReference type="InterPro" id="IPR013549">
    <property type="entry name" value="DUF1731"/>
</dbReference>
<dbReference type="Pfam" id="PF01370">
    <property type="entry name" value="Epimerase"/>
    <property type="match status" value="1"/>
</dbReference>
<name>A0ABX8F5R8_9BACI</name>
<protein>
    <submittedName>
        <fullName evidence="4">TIGR01777 family oxidoreductase</fullName>
    </submittedName>
</protein>
<comment type="similarity">
    <text evidence="1">Belongs to the NAD(P)-dependent epimerase/dehydratase family. SDR39U1 subfamily.</text>
</comment>
<evidence type="ECO:0000259" key="2">
    <source>
        <dbReference type="Pfam" id="PF01370"/>
    </source>
</evidence>
<proteinExistence type="inferred from homology"/>
<dbReference type="CDD" id="cd05242">
    <property type="entry name" value="SDR_a8"/>
    <property type="match status" value="1"/>
</dbReference>
<dbReference type="InterPro" id="IPR001509">
    <property type="entry name" value="Epimerase_deHydtase"/>
</dbReference>
<organism evidence="4 5">
    <name type="scientific">Cytobacillus gottheilii</name>
    <dbReference type="NCBI Taxonomy" id="859144"/>
    <lineage>
        <taxon>Bacteria</taxon>
        <taxon>Bacillati</taxon>
        <taxon>Bacillota</taxon>
        <taxon>Bacilli</taxon>
        <taxon>Bacillales</taxon>
        <taxon>Bacillaceae</taxon>
        <taxon>Cytobacillus</taxon>
    </lineage>
</organism>
<evidence type="ECO:0000313" key="4">
    <source>
        <dbReference type="EMBL" id="QVY59788.1"/>
    </source>
</evidence>
<dbReference type="Gene3D" id="3.40.50.720">
    <property type="entry name" value="NAD(P)-binding Rossmann-like Domain"/>
    <property type="match status" value="1"/>
</dbReference>
<dbReference type="NCBIfam" id="TIGR01777">
    <property type="entry name" value="yfcH"/>
    <property type="match status" value="1"/>
</dbReference>
<reference evidence="4 5" key="1">
    <citation type="submission" date="2021-03" db="EMBL/GenBank/DDBJ databases">
        <title>The first data on the complete genome of the tetrodotoxin-producing bacterium.</title>
        <authorList>
            <person name="Melnikova D.I."/>
            <person name="Nijland R."/>
            <person name="Magarlamov T.Y."/>
        </authorList>
    </citation>
    <scope>NUCLEOTIDE SEQUENCE [LARGE SCALE GENOMIC DNA]</scope>
    <source>
        <strain evidence="4 5">1839</strain>
    </source>
</reference>
<evidence type="ECO:0000259" key="3">
    <source>
        <dbReference type="Pfam" id="PF08338"/>
    </source>
</evidence>
<dbReference type="EMBL" id="CP071709">
    <property type="protein sequence ID" value="QVY59788.1"/>
    <property type="molecule type" value="Genomic_DNA"/>
</dbReference>
<dbReference type="Proteomes" id="UP000679247">
    <property type="component" value="Chromosome"/>
</dbReference>
<sequence length="319" mass="35701">MKQSLIKSTIHPKYKKAKDWGVEKLKKVVLAGGTGFVGTYFQQKFQELGYEVIIIARTAPAIAWNNEKDIISALEGAEMLINLAGRSVNCRYNEKNKKEILTSRTETTNILGKALQACVNPPEIWINSSTATIYRHAEDRPMTEAEGEIGSGFSVNVATSWEDAFFSFQLPKTRQAALRIAIVLGPDGGVMTPYVNLVKFGLGGKQGSGSQMFSWIHIEDLFQITLFLRDNKHLEGVFNCSAPHPVKNIEQMRLIRAHMKKSFGLPAFKWMLELGAVFIGTETELVLKSRWVVPERLVQSGFDFQYKTLDEALSAIIVK</sequence>
<feature type="domain" description="DUF1731" evidence="3">
    <location>
        <begin position="269"/>
        <end position="316"/>
    </location>
</feature>
<dbReference type="InterPro" id="IPR036291">
    <property type="entry name" value="NAD(P)-bd_dom_sf"/>
</dbReference>
<dbReference type="PANTHER" id="PTHR11092">
    <property type="entry name" value="SUGAR NUCLEOTIDE EPIMERASE RELATED"/>
    <property type="match status" value="1"/>
</dbReference>
<keyword evidence="5" id="KW-1185">Reference proteome</keyword>
<dbReference type="InterPro" id="IPR010099">
    <property type="entry name" value="SDR39U1"/>
</dbReference>
<accession>A0ABX8F5R8</accession>
<dbReference type="Pfam" id="PF08338">
    <property type="entry name" value="DUF1731"/>
    <property type="match status" value="1"/>
</dbReference>
<dbReference type="PANTHER" id="PTHR11092:SF0">
    <property type="entry name" value="EPIMERASE FAMILY PROTEIN SDR39U1"/>
    <property type="match status" value="1"/>
</dbReference>
<evidence type="ECO:0000313" key="5">
    <source>
        <dbReference type="Proteomes" id="UP000679247"/>
    </source>
</evidence>
<dbReference type="SUPFAM" id="SSF51735">
    <property type="entry name" value="NAD(P)-binding Rossmann-fold domains"/>
    <property type="match status" value="1"/>
</dbReference>
<gene>
    <name evidence="4" type="ORF">J1899_12010</name>
</gene>
<feature type="domain" description="NAD-dependent epimerase/dehydratase" evidence="2">
    <location>
        <begin position="28"/>
        <end position="239"/>
    </location>
</feature>